<feature type="domain" description="Acylphosphatase-like" evidence="6">
    <location>
        <begin position="4"/>
        <end position="91"/>
    </location>
</feature>
<dbReference type="Proteomes" id="UP000177107">
    <property type="component" value="Unassembled WGS sequence"/>
</dbReference>
<dbReference type="Pfam" id="PF00708">
    <property type="entry name" value="Acylphosphatase"/>
    <property type="match status" value="1"/>
</dbReference>
<reference evidence="7 8" key="1">
    <citation type="journal article" date="2016" name="Nat. Commun.">
        <title>Thousands of microbial genomes shed light on interconnected biogeochemical processes in an aquifer system.</title>
        <authorList>
            <person name="Anantharaman K."/>
            <person name="Brown C.T."/>
            <person name="Hug L.A."/>
            <person name="Sharon I."/>
            <person name="Castelle C.J."/>
            <person name="Probst A.J."/>
            <person name="Thomas B.C."/>
            <person name="Singh A."/>
            <person name="Wilkins M.J."/>
            <person name="Karaoz U."/>
            <person name="Brodie E.L."/>
            <person name="Williams K.H."/>
            <person name="Hubbard S.S."/>
            <person name="Banfield J.F."/>
        </authorList>
    </citation>
    <scope>NUCLEOTIDE SEQUENCE [LARGE SCALE GENOMIC DNA]</scope>
</reference>
<dbReference type="STRING" id="1798499.A3C95_02330"/>
<sequence>MRERLEAVARGRVQLVMYRDFVARKARGLGLSGEVRNLDNGTVCVIAEGPRAQLEELCAWLRRGSLLARVEEVACVWLPATGEYASFAITYE</sequence>
<dbReference type="PANTHER" id="PTHR47268">
    <property type="entry name" value="ACYLPHOSPHATASE"/>
    <property type="match status" value="1"/>
</dbReference>
<accession>A0A1F6E2K3</accession>
<evidence type="ECO:0000256" key="1">
    <source>
        <dbReference type="ARBA" id="ARBA00005614"/>
    </source>
</evidence>
<dbReference type="GO" id="GO:0003998">
    <property type="term" value="F:acylphosphatase activity"/>
    <property type="evidence" value="ECO:0007669"/>
    <property type="project" value="UniProtKB-EC"/>
</dbReference>
<comment type="similarity">
    <text evidence="1 5">Belongs to the acylphosphatase family.</text>
</comment>
<evidence type="ECO:0000256" key="3">
    <source>
        <dbReference type="ARBA" id="ARBA00047645"/>
    </source>
</evidence>
<dbReference type="EMBL" id="MFLM01000020">
    <property type="protein sequence ID" value="OGG67856.1"/>
    <property type="molecule type" value="Genomic_DNA"/>
</dbReference>
<dbReference type="AlphaFoldDB" id="A0A1F6E2K3"/>
<dbReference type="Gene3D" id="3.30.70.100">
    <property type="match status" value="1"/>
</dbReference>
<evidence type="ECO:0000256" key="2">
    <source>
        <dbReference type="ARBA" id="ARBA00012150"/>
    </source>
</evidence>
<dbReference type="InterPro" id="IPR001792">
    <property type="entry name" value="Acylphosphatase-like_dom"/>
</dbReference>
<name>A0A1F6E2K3_9BACT</name>
<proteinExistence type="inferred from homology"/>
<evidence type="ECO:0000313" key="8">
    <source>
        <dbReference type="Proteomes" id="UP000177107"/>
    </source>
</evidence>
<feature type="active site" evidence="4">
    <location>
        <position position="37"/>
    </location>
</feature>
<keyword evidence="4" id="KW-0378">Hydrolase</keyword>
<dbReference type="InterPro" id="IPR020456">
    <property type="entry name" value="Acylphosphatase"/>
</dbReference>
<protein>
    <recommendedName>
        <fullName evidence="2 4">acylphosphatase</fullName>
        <ecNumber evidence="2 4">3.6.1.7</ecNumber>
    </recommendedName>
</protein>
<comment type="caution">
    <text evidence="7">The sequence shown here is derived from an EMBL/GenBank/DDBJ whole genome shotgun (WGS) entry which is preliminary data.</text>
</comment>
<evidence type="ECO:0000259" key="6">
    <source>
        <dbReference type="PROSITE" id="PS51160"/>
    </source>
</evidence>
<evidence type="ECO:0000313" key="7">
    <source>
        <dbReference type="EMBL" id="OGG67856.1"/>
    </source>
</evidence>
<dbReference type="PROSITE" id="PS51160">
    <property type="entry name" value="ACYLPHOSPHATASE_3"/>
    <property type="match status" value="1"/>
</dbReference>
<dbReference type="InterPro" id="IPR036046">
    <property type="entry name" value="Acylphosphatase-like_dom_sf"/>
</dbReference>
<organism evidence="7 8">
    <name type="scientific">Candidatus Kaiserbacteria bacterium RIFCSPHIGHO2_02_FULL_56_30</name>
    <dbReference type="NCBI Taxonomy" id="1798499"/>
    <lineage>
        <taxon>Bacteria</taxon>
        <taxon>Candidatus Kaiseribacteriota</taxon>
    </lineage>
</organism>
<feature type="active site" evidence="4">
    <location>
        <position position="19"/>
    </location>
</feature>
<dbReference type="SUPFAM" id="SSF54975">
    <property type="entry name" value="Acylphosphatase/BLUF domain-like"/>
    <property type="match status" value="1"/>
</dbReference>
<gene>
    <name evidence="7" type="ORF">A3C95_02330</name>
</gene>
<evidence type="ECO:0000256" key="5">
    <source>
        <dbReference type="RuleBase" id="RU004168"/>
    </source>
</evidence>
<dbReference type="PANTHER" id="PTHR47268:SF4">
    <property type="entry name" value="ACYLPHOSPHATASE"/>
    <property type="match status" value="1"/>
</dbReference>
<evidence type="ECO:0000256" key="4">
    <source>
        <dbReference type="PROSITE-ProRule" id="PRU00520"/>
    </source>
</evidence>
<dbReference type="EC" id="3.6.1.7" evidence="2 4"/>
<comment type="catalytic activity">
    <reaction evidence="3 4">
        <text>an acyl phosphate + H2O = a carboxylate + phosphate + H(+)</text>
        <dbReference type="Rhea" id="RHEA:14965"/>
        <dbReference type="ChEBI" id="CHEBI:15377"/>
        <dbReference type="ChEBI" id="CHEBI:15378"/>
        <dbReference type="ChEBI" id="CHEBI:29067"/>
        <dbReference type="ChEBI" id="CHEBI:43474"/>
        <dbReference type="ChEBI" id="CHEBI:59918"/>
        <dbReference type="EC" id="3.6.1.7"/>
    </reaction>
</comment>